<reference evidence="1" key="1">
    <citation type="submission" date="2024-04" db="UniProtKB">
        <authorList>
            <consortium name="EnsemblMetazoa"/>
        </authorList>
    </citation>
    <scope>IDENTIFICATION</scope>
    <source>
        <strain evidence="1">EBRO</strain>
    </source>
</reference>
<protein>
    <submittedName>
        <fullName evidence="1">Uncharacterized protein</fullName>
    </submittedName>
</protein>
<dbReference type="AlphaFoldDB" id="A0AAG5DUT8"/>
<keyword evidence="2" id="KW-1185">Reference proteome</keyword>
<sequence length="78" mass="8729">ANSQSNENCSASRRGTFVVEKLNNSVYIHSTLLLPVGRWQHEREFSSRASSGASRPQRSWSHESVLLLGSGADRIMRK</sequence>
<proteinExistence type="predicted"/>
<organism evidence="1 2">
    <name type="scientific">Anopheles atroparvus</name>
    <name type="common">European mosquito</name>
    <dbReference type="NCBI Taxonomy" id="41427"/>
    <lineage>
        <taxon>Eukaryota</taxon>
        <taxon>Metazoa</taxon>
        <taxon>Ecdysozoa</taxon>
        <taxon>Arthropoda</taxon>
        <taxon>Hexapoda</taxon>
        <taxon>Insecta</taxon>
        <taxon>Pterygota</taxon>
        <taxon>Neoptera</taxon>
        <taxon>Endopterygota</taxon>
        <taxon>Diptera</taxon>
        <taxon>Nematocera</taxon>
        <taxon>Culicoidea</taxon>
        <taxon>Culicidae</taxon>
        <taxon>Anophelinae</taxon>
        <taxon>Anopheles</taxon>
    </lineage>
</organism>
<accession>A0AAG5DUT8</accession>
<evidence type="ECO:0000313" key="2">
    <source>
        <dbReference type="Proteomes" id="UP000075880"/>
    </source>
</evidence>
<name>A0AAG5DUT8_ANOAO</name>
<dbReference type="Proteomes" id="UP000075880">
    <property type="component" value="Unassembled WGS sequence"/>
</dbReference>
<evidence type="ECO:0000313" key="1">
    <source>
        <dbReference type="EnsemblMetazoa" id="ENSAATROPP015182"/>
    </source>
</evidence>
<dbReference type="EnsemblMetazoa" id="ENSAATROPT017205">
    <property type="protein sequence ID" value="ENSAATROPP015182"/>
    <property type="gene ID" value="ENSAATROPG014070"/>
</dbReference>